<dbReference type="OrthoDB" id="9983919at2759"/>
<dbReference type="PANTHER" id="PTHR35585">
    <property type="entry name" value="HHE DOMAIN PROTEIN (AFU_ORTHOLOGUE AFUA_4G00730)"/>
    <property type="match status" value="1"/>
</dbReference>
<dbReference type="Proteomes" id="UP000310158">
    <property type="component" value="Unassembled WGS sequence"/>
</dbReference>
<evidence type="ECO:0008006" key="3">
    <source>
        <dbReference type="Google" id="ProtNLM"/>
    </source>
</evidence>
<keyword evidence="2" id="KW-1185">Reference proteome</keyword>
<feature type="non-terminal residue" evidence="1">
    <location>
        <position position="1"/>
    </location>
</feature>
<accession>A0A4S4L187</accession>
<evidence type="ECO:0000313" key="2">
    <source>
        <dbReference type="Proteomes" id="UP000310158"/>
    </source>
</evidence>
<dbReference type="EMBL" id="SGPL01001065">
    <property type="protein sequence ID" value="THH05022.1"/>
    <property type="molecule type" value="Genomic_DNA"/>
</dbReference>
<organism evidence="1 2">
    <name type="scientific">Bondarzewia mesenterica</name>
    <dbReference type="NCBI Taxonomy" id="1095465"/>
    <lineage>
        <taxon>Eukaryota</taxon>
        <taxon>Fungi</taxon>
        <taxon>Dikarya</taxon>
        <taxon>Basidiomycota</taxon>
        <taxon>Agaricomycotina</taxon>
        <taxon>Agaricomycetes</taxon>
        <taxon>Russulales</taxon>
        <taxon>Bondarzewiaceae</taxon>
        <taxon>Bondarzewia</taxon>
    </lineage>
</organism>
<gene>
    <name evidence="1" type="ORF">EW146_g10012</name>
</gene>
<comment type="caution">
    <text evidence="1">The sequence shown here is derived from an EMBL/GenBank/DDBJ whole genome shotgun (WGS) entry which is preliminary data.</text>
</comment>
<dbReference type="PANTHER" id="PTHR35585:SF1">
    <property type="entry name" value="HHE DOMAIN PROTEIN (AFU_ORTHOLOGUE AFUA_4G00730)"/>
    <property type="match status" value="1"/>
</dbReference>
<protein>
    <recommendedName>
        <fullName evidence="3">Hemerythrin-like domain-containing protein</fullName>
    </recommendedName>
</protein>
<evidence type="ECO:0000313" key="1">
    <source>
        <dbReference type="EMBL" id="THH05022.1"/>
    </source>
</evidence>
<reference evidence="1 2" key="1">
    <citation type="submission" date="2019-02" db="EMBL/GenBank/DDBJ databases">
        <title>Genome sequencing of the rare red list fungi Bondarzewia mesenterica.</title>
        <authorList>
            <person name="Buettner E."/>
            <person name="Kellner H."/>
        </authorList>
    </citation>
    <scope>NUCLEOTIDE SEQUENCE [LARGE SCALE GENOMIC DNA]</scope>
    <source>
        <strain evidence="1 2">DSM 108281</strain>
    </source>
</reference>
<proteinExistence type="predicted"/>
<dbReference type="AlphaFoldDB" id="A0A4S4L187"/>
<name>A0A4S4L187_9AGAM</name>
<sequence>LADVRRLKTIYTVPSRFALSLPPRHLLLVCAASGTTRTLRSIPNDRYSYALRTRIRSISNPQFHHARTRSTMISTPKPLTDAIKEDHREMYEYYDAHVPVTTNGDVDAQARWANQLTWKVARHAVGEEWVVYPLMQSHLGARCLELADRDRVDHQVWTSPLHGVCDQLPMVFFKISSSNDSSTTS</sequence>